<dbReference type="EMBL" id="CP015756">
    <property type="protein sequence ID" value="APC39215.1"/>
    <property type="molecule type" value="Genomic_DNA"/>
</dbReference>
<reference evidence="8" key="1">
    <citation type="journal article" date="2016" name="Front. Microbiol.">
        <title>Complete Genome Sequence of Clostridium estertheticum DSM 8809, a Microbe Identified in Spoiled Vacuum Packed Beef.</title>
        <authorList>
            <person name="Yu Z."/>
            <person name="Gunn L."/>
            <person name="Brennan E."/>
            <person name="Reid R."/>
            <person name="Wall P.G."/>
            <person name="Gaora O.P."/>
            <person name="Hurley D."/>
            <person name="Bolton D."/>
            <person name="Fanning S."/>
        </authorList>
    </citation>
    <scope>NUCLEOTIDE SEQUENCE [LARGE SCALE GENOMIC DNA]</scope>
    <source>
        <strain evidence="8">DSM 8809</strain>
    </source>
</reference>
<dbReference type="Pfam" id="PF02775">
    <property type="entry name" value="TPP_enzyme_C"/>
    <property type="match status" value="1"/>
</dbReference>
<dbReference type="Proteomes" id="UP000182569">
    <property type="component" value="Chromosome"/>
</dbReference>
<dbReference type="Gene3D" id="3.40.50.1220">
    <property type="entry name" value="TPP-binding domain"/>
    <property type="match status" value="1"/>
</dbReference>
<organism evidence="7 8">
    <name type="scientific">Clostridium estertheticum subsp. estertheticum</name>
    <dbReference type="NCBI Taxonomy" id="1552"/>
    <lineage>
        <taxon>Bacteria</taxon>
        <taxon>Bacillati</taxon>
        <taxon>Bacillota</taxon>
        <taxon>Clostridia</taxon>
        <taxon>Eubacteriales</taxon>
        <taxon>Clostridiaceae</taxon>
        <taxon>Clostridium</taxon>
    </lineage>
</organism>
<dbReference type="Gene3D" id="3.40.50.970">
    <property type="match status" value="2"/>
</dbReference>
<dbReference type="GO" id="GO:0050660">
    <property type="term" value="F:flavin adenine dinucleotide binding"/>
    <property type="evidence" value="ECO:0007669"/>
    <property type="project" value="TreeGrafter"/>
</dbReference>
<feature type="domain" description="Thiamine pyrophosphate enzyme N-terminal TPP-binding" evidence="6">
    <location>
        <begin position="21"/>
        <end position="134"/>
    </location>
</feature>
<dbReference type="GO" id="GO:0009097">
    <property type="term" value="P:isoleucine biosynthetic process"/>
    <property type="evidence" value="ECO:0007669"/>
    <property type="project" value="TreeGrafter"/>
</dbReference>
<evidence type="ECO:0000259" key="6">
    <source>
        <dbReference type="Pfam" id="PF02776"/>
    </source>
</evidence>
<dbReference type="SUPFAM" id="SSF52467">
    <property type="entry name" value="DHS-like NAD/FAD-binding domain"/>
    <property type="match status" value="1"/>
</dbReference>
<feature type="domain" description="Thiamine pyrophosphate enzyme TPP-binding" evidence="5">
    <location>
        <begin position="396"/>
        <end position="542"/>
    </location>
</feature>
<dbReference type="InterPro" id="IPR029035">
    <property type="entry name" value="DHS-like_NAD/FAD-binding_dom"/>
</dbReference>
<dbReference type="KEGG" id="ceu:A7L45_03635"/>
<evidence type="ECO:0000256" key="2">
    <source>
        <dbReference type="ARBA" id="ARBA00023052"/>
    </source>
</evidence>
<dbReference type="InterPro" id="IPR000399">
    <property type="entry name" value="TPP-bd_CS"/>
</dbReference>
<evidence type="ECO:0000259" key="5">
    <source>
        <dbReference type="Pfam" id="PF02775"/>
    </source>
</evidence>
<evidence type="ECO:0000256" key="3">
    <source>
        <dbReference type="RuleBase" id="RU362132"/>
    </source>
</evidence>
<dbReference type="PANTHER" id="PTHR18968:SF129">
    <property type="entry name" value="ACETOLACTATE SYNTHASE"/>
    <property type="match status" value="1"/>
</dbReference>
<dbReference type="InterPro" id="IPR011766">
    <property type="entry name" value="TPP_enzyme_TPP-bd"/>
</dbReference>
<dbReference type="RefSeq" id="WP_071611511.1">
    <property type="nucleotide sequence ID" value="NZ_CP015756.1"/>
</dbReference>
<keyword evidence="2 3" id="KW-0786">Thiamine pyrophosphate</keyword>
<proteinExistence type="inferred from homology"/>
<feature type="domain" description="Thiamine pyrophosphate enzyme central" evidence="4">
    <location>
        <begin position="205"/>
        <end position="337"/>
    </location>
</feature>
<dbReference type="GO" id="GO:0000287">
    <property type="term" value="F:magnesium ion binding"/>
    <property type="evidence" value="ECO:0007669"/>
    <property type="project" value="InterPro"/>
</dbReference>
<dbReference type="AlphaFoldDB" id="A0A1J0GCZ6"/>
<comment type="similarity">
    <text evidence="1 3">Belongs to the TPP enzyme family.</text>
</comment>
<dbReference type="GO" id="GO:0003984">
    <property type="term" value="F:acetolactate synthase activity"/>
    <property type="evidence" value="ECO:0007669"/>
    <property type="project" value="TreeGrafter"/>
</dbReference>
<gene>
    <name evidence="7" type="ORF">A7L45_03635</name>
</gene>
<dbReference type="OrthoDB" id="4494979at2"/>
<dbReference type="Pfam" id="PF02776">
    <property type="entry name" value="TPP_enzyme_N"/>
    <property type="match status" value="1"/>
</dbReference>
<dbReference type="GO" id="GO:0030976">
    <property type="term" value="F:thiamine pyrophosphate binding"/>
    <property type="evidence" value="ECO:0007669"/>
    <property type="project" value="InterPro"/>
</dbReference>
<evidence type="ECO:0000259" key="4">
    <source>
        <dbReference type="Pfam" id="PF00205"/>
    </source>
</evidence>
<dbReference type="InterPro" id="IPR012001">
    <property type="entry name" value="Thiamin_PyroP_enz_TPP-bd_dom"/>
</dbReference>
<dbReference type="SUPFAM" id="SSF52518">
    <property type="entry name" value="Thiamin diphosphate-binding fold (THDP-binding)"/>
    <property type="match status" value="2"/>
</dbReference>
<dbReference type="PROSITE" id="PS00187">
    <property type="entry name" value="TPP_ENZYMES"/>
    <property type="match status" value="1"/>
</dbReference>
<dbReference type="InterPro" id="IPR045229">
    <property type="entry name" value="TPP_enz"/>
</dbReference>
<dbReference type="Pfam" id="PF00205">
    <property type="entry name" value="TPP_enzyme_M"/>
    <property type="match status" value="1"/>
</dbReference>
<sequence length="560" mass="61862">MDVRENEVQKLDVKKNIEKLNTSELMVQCLESEGVKYIFGIPGEENLTFLHALKGSKIKFITTRHEQGAAFMADVYGRLTGTPGVCLSTLGPGATNLMTGVADANMDGAPLVAITGQAGTDRMHLVSHQHLDLISMFAPITKWNKQIVRPDTAPEIIRKAFKLAIGEKPGAVHIDLPENIASMAVLGRPLAHGDTEKSYATYTSIKRAADAISNAKNPVIIAGNGIIRSKASKALTEMVEKLRIPVANTFMAKGVVSYKNPLSLWSIGLAQRDYVNRFFEKVDLVIAVGYDIVEYDPKKWNKNENIKIIHIAEENAEVNKCYIPEVEVIGDISYSINEISALAHRVLEPVVALHIKTKMEANYESYANDFSYPMKPQKILYDLRKVMGDDDIVISDVGAHKMWIARHYRAVKPNTCLISNGFASMGIAVPGAVAAKLVNPQRKVVAVTGDGGFMMNSQEIETALRIKTPFVTLIFNDACYGLIKWKQQDRYGEDMNVRFTNPDFVMYAEAMGAKGYRITKAEDLIPTLKEALAQNIPAIIDCPVDYSENVKLTNALNKLV</sequence>
<dbReference type="NCBIfam" id="NF006378">
    <property type="entry name" value="PRK08617.1"/>
    <property type="match status" value="1"/>
</dbReference>
<keyword evidence="8" id="KW-1185">Reference proteome</keyword>
<dbReference type="InterPro" id="IPR012000">
    <property type="entry name" value="Thiamin_PyroP_enz_cen_dom"/>
</dbReference>
<dbReference type="PANTHER" id="PTHR18968">
    <property type="entry name" value="THIAMINE PYROPHOSPHATE ENZYMES"/>
    <property type="match status" value="1"/>
</dbReference>
<name>A0A1J0GCZ6_9CLOT</name>
<dbReference type="GO" id="GO:0009099">
    <property type="term" value="P:L-valine biosynthetic process"/>
    <property type="evidence" value="ECO:0007669"/>
    <property type="project" value="TreeGrafter"/>
</dbReference>
<dbReference type="FunFam" id="3.40.50.970:FF:000007">
    <property type="entry name" value="Acetolactate synthase"/>
    <property type="match status" value="1"/>
</dbReference>
<dbReference type="NCBIfam" id="NF006187">
    <property type="entry name" value="PRK08322.1"/>
    <property type="match status" value="1"/>
</dbReference>
<dbReference type="CDD" id="cd02010">
    <property type="entry name" value="TPP_ALS"/>
    <property type="match status" value="1"/>
</dbReference>
<evidence type="ECO:0000313" key="8">
    <source>
        <dbReference type="Proteomes" id="UP000182569"/>
    </source>
</evidence>
<dbReference type="STRING" id="1552.A7L45_03635"/>
<evidence type="ECO:0000313" key="7">
    <source>
        <dbReference type="EMBL" id="APC39215.1"/>
    </source>
</evidence>
<accession>A0A1J0GCZ6</accession>
<dbReference type="CDD" id="cd07035">
    <property type="entry name" value="TPP_PYR_POX_like"/>
    <property type="match status" value="1"/>
</dbReference>
<protein>
    <submittedName>
        <fullName evidence="7">Acetolactate synthase</fullName>
    </submittedName>
</protein>
<dbReference type="GO" id="GO:0005948">
    <property type="term" value="C:acetolactate synthase complex"/>
    <property type="evidence" value="ECO:0007669"/>
    <property type="project" value="TreeGrafter"/>
</dbReference>
<dbReference type="InterPro" id="IPR029061">
    <property type="entry name" value="THDP-binding"/>
</dbReference>
<evidence type="ECO:0000256" key="1">
    <source>
        <dbReference type="ARBA" id="ARBA00007812"/>
    </source>
</evidence>